<dbReference type="Gene3D" id="1.10.286.10">
    <property type="match status" value="1"/>
</dbReference>
<keyword evidence="5" id="KW-0342">GTP-binding</keyword>
<evidence type="ECO:0000256" key="3">
    <source>
        <dbReference type="ARBA" id="ARBA00022563"/>
    </source>
</evidence>
<dbReference type="OrthoDB" id="9801207at2"/>
<dbReference type="PANTHER" id="PTHR11109">
    <property type="entry name" value="GTP CYCLOHYDROLASE I"/>
    <property type="match status" value="1"/>
</dbReference>
<sequence length="223" mass="24385">MPRQNAAVVTAFDDKAASPERRPVRAIAARRRPDREKAIAAVGQLLQALGRDPDSPHLADTPRRVADAFIEMLTPREFTATTFENEAGYAELVLVRDIPFTSLCEHPLLPFQGIAHIGYLPGERIIGLSKLARVLEHFSRELQVQERLTQQVADWLNEELGARGVGVVLEAEHQCMAARGARVTGSRTTTSAWHGELRSDRAARAEFLQLSGIGAASEEGTGS</sequence>
<comment type="subunit">
    <text evidence="5">Homopolymer.</text>
</comment>
<dbReference type="GO" id="GO:0006730">
    <property type="term" value="P:one-carbon metabolic process"/>
    <property type="evidence" value="ECO:0007669"/>
    <property type="project" value="UniProtKB-UniRule"/>
</dbReference>
<accession>A0A120I181</accession>
<gene>
    <name evidence="5" type="primary">folE</name>
    <name evidence="7" type="ORF">AWU67_10885</name>
</gene>
<protein>
    <recommendedName>
        <fullName evidence="5">GTP cyclohydrolase 1</fullName>
        <ecNumber evidence="5">3.5.4.16</ecNumber>
    </recommendedName>
    <alternativeName>
        <fullName evidence="5">GTP cyclohydrolase I</fullName>
        <shortName evidence="5">GTP-CH-I</shortName>
    </alternativeName>
</protein>
<comment type="similarity">
    <text evidence="5">Belongs to the GTP cyclohydrolase I family.</text>
</comment>
<evidence type="ECO:0000313" key="7">
    <source>
        <dbReference type="EMBL" id="AMB59283.1"/>
    </source>
</evidence>
<dbReference type="KEGG" id="mvd:AWU67_10885"/>
<reference evidence="8" key="2">
    <citation type="submission" date="2016-01" db="EMBL/GenBank/DDBJ databases">
        <title>First complete genome sequence of a species in the genus Microterricola, an extremophilic cold active enzyme producing strain ERGS5:02 isolated from Sikkim Himalaya.</title>
        <authorList>
            <person name="Kumar R."/>
            <person name="Singh D."/>
            <person name="Swarnkar M.K."/>
        </authorList>
    </citation>
    <scope>NUCLEOTIDE SEQUENCE [LARGE SCALE GENOMIC DNA]</scope>
    <source>
        <strain evidence="8">ERGS5:02</strain>
    </source>
</reference>
<dbReference type="SUPFAM" id="SSF55620">
    <property type="entry name" value="Tetrahydrobiopterin biosynthesis enzymes-like"/>
    <property type="match status" value="1"/>
</dbReference>
<dbReference type="Proteomes" id="UP000058305">
    <property type="component" value="Chromosome"/>
</dbReference>
<dbReference type="UniPathway" id="UPA00848">
    <property type="reaction ID" value="UER00151"/>
</dbReference>
<dbReference type="PANTHER" id="PTHR11109:SF7">
    <property type="entry name" value="GTP CYCLOHYDROLASE 1"/>
    <property type="match status" value="1"/>
</dbReference>
<name>A0A120I181_9MICO</name>
<feature type="domain" description="GTP cyclohydrolase I" evidence="6">
    <location>
        <begin position="40"/>
        <end position="210"/>
    </location>
</feature>
<keyword evidence="8" id="KW-1185">Reference proteome</keyword>
<dbReference type="EMBL" id="CP014145">
    <property type="protein sequence ID" value="AMB59283.1"/>
    <property type="molecule type" value="Genomic_DNA"/>
</dbReference>
<comment type="pathway">
    <text evidence="2 5">Cofactor biosynthesis; 7,8-dihydroneopterin triphosphate biosynthesis; 7,8-dihydroneopterin triphosphate from GTP: step 1/1.</text>
</comment>
<evidence type="ECO:0000256" key="5">
    <source>
        <dbReference type="HAMAP-Rule" id="MF_00223"/>
    </source>
</evidence>
<comment type="catalytic activity">
    <reaction evidence="1 5">
        <text>GTP + H2O = 7,8-dihydroneopterin 3'-triphosphate + formate + H(+)</text>
        <dbReference type="Rhea" id="RHEA:17473"/>
        <dbReference type="ChEBI" id="CHEBI:15377"/>
        <dbReference type="ChEBI" id="CHEBI:15378"/>
        <dbReference type="ChEBI" id="CHEBI:15740"/>
        <dbReference type="ChEBI" id="CHEBI:37565"/>
        <dbReference type="ChEBI" id="CHEBI:58462"/>
        <dbReference type="EC" id="3.5.4.16"/>
    </reaction>
</comment>
<dbReference type="GO" id="GO:0003934">
    <property type="term" value="F:GTP cyclohydrolase I activity"/>
    <property type="evidence" value="ECO:0007669"/>
    <property type="project" value="UniProtKB-UniRule"/>
</dbReference>
<proteinExistence type="inferred from homology"/>
<dbReference type="GO" id="GO:0006729">
    <property type="term" value="P:tetrahydrobiopterin biosynthetic process"/>
    <property type="evidence" value="ECO:0007669"/>
    <property type="project" value="TreeGrafter"/>
</dbReference>
<keyword evidence="4 5" id="KW-0378">Hydrolase</keyword>
<dbReference type="InterPro" id="IPR001474">
    <property type="entry name" value="GTP_CycHdrlase_I"/>
</dbReference>
<organism evidence="7 8">
    <name type="scientific">Microterricola viridarii</name>
    <dbReference type="NCBI Taxonomy" id="412690"/>
    <lineage>
        <taxon>Bacteria</taxon>
        <taxon>Bacillati</taxon>
        <taxon>Actinomycetota</taxon>
        <taxon>Actinomycetes</taxon>
        <taxon>Micrococcales</taxon>
        <taxon>Microbacteriaceae</taxon>
        <taxon>Microterricola</taxon>
    </lineage>
</organism>
<dbReference type="InterPro" id="IPR043133">
    <property type="entry name" value="GTP-CH-I_C/QueF"/>
</dbReference>
<dbReference type="GO" id="GO:0046654">
    <property type="term" value="P:tetrahydrofolate biosynthetic process"/>
    <property type="evidence" value="ECO:0007669"/>
    <property type="project" value="UniProtKB-UniRule"/>
</dbReference>
<dbReference type="EC" id="3.5.4.16" evidence="5"/>
<evidence type="ECO:0000256" key="2">
    <source>
        <dbReference type="ARBA" id="ARBA00005080"/>
    </source>
</evidence>
<dbReference type="AlphaFoldDB" id="A0A120I181"/>
<dbReference type="NCBIfam" id="NF006826">
    <property type="entry name" value="PRK09347.1-3"/>
    <property type="match status" value="1"/>
</dbReference>
<comment type="caution">
    <text evidence="5">Lacks conserved residue(s) required for the propagation of feature annotation.</text>
</comment>
<keyword evidence="3 5" id="KW-0554">One-carbon metabolism</keyword>
<reference evidence="7 8" key="1">
    <citation type="journal article" date="2016" name="J. Biotechnol.">
        <title>First complete genome sequence of a species in the genus Microterricola, an extremophilic cold active enzyme producing bacterial strain ERGS5:02 isolated from Sikkim Himalaya.</title>
        <authorList>
            <person name="Himanshu"/>
            <person name="Swarnkar M.K."/>
            <person name="Singh D."/>
            <person name="Kumar R."/>
        </authorList>
    </citation>
    <scope>NUCLEOTIDE SEQUENCE [LARGE SCALE GENOMIC DNA]</scope>
    <source>
        <strain evidence="7 8">ERGS5:02</strain>
    </source>
</reference>
<dbReference type="GO" id="GO:0005525">
    <property type="term" value="F:GTP binding"/>
    <property type="evidence" value="ECO:0007669"/>
    <property type="project" value="UniProtKB-KW"/>
</dbReference>
<evidence type="ECO:0000259" key="6">
    <source>
        <dbReference type="Pfam" id="PF01227"/>
    </source>
</evidence>
<dbReference type="Pfam" id="PF01227">
    <property type="entry name" value="GTP_cyclohydroI"/>
    <property type="match status" value="1"/>
</dbReference>
<dbReference type="Gene3D" id="3.30.1130.10">
    <property type="match status" value="1"/>
</dbReference>
<dbReference type="InterPro" id="IPR020602">
    <property type="entry name" value="GTP_CycHdrlase_I_dom"/>
</dbReference>
<dbReference type="InterPro" id="IPR043134">
    <property type="entry name" value="GTP-CH-I_N"/>
</dbReference>
<dbReference type="RefSeq" id="WP_067228803.1">
    <property type="nucleotide sequence ID" value="NZ_CP014145.1"/>
</dbReference>
<dbReference type="NCBIfam" id="NF006825">
    <property type="entry name" value="PRK09347.1-2"/>
    <property type="match status" value="1"/>
</dbReference>
<dbReference type="FunFam" id="3.30.1130.10:FF:000001">
    <property type="entry name" value="GTP cyclohydrolase 1"/>
    <property type="match status" value="1"/>
</dbReference>
<evidence type="ECO:0000256" key="1">
    <source>
        <dbReference type="ARBA" id="ARBA00001052"/>
    </source>
</evidence>
<evidence type="ECO:0000256" key="4">
    <source>
        <dbReference type="ARBA" id="ARBA00022801"/>
    </source>
</evidence>
<evidence type="ECO:0000313" key="8">
    <source>
        <dbReference type="Proteomes" id="UP000058305"/>
    </source>
</evidence>
<keyword evidence="5" id="KW-0547">Nucleotide-binding</keyword>
<dbReference type="HAMAP" id="MF_00223">
    <property type="entry name" value="FolE"/>
    <property type="match status" value="1"/>
</dbReference>
<dbReference type="GO" id="GO:0005737">
    <property type="term" value="C:cytoplasm"/>
    <property type="evidence" value="ECO:0007669"/>
    <property type="project" value="TreeGrafter"/>
</dbReference>
<dbReference type="GO" id="GO:0008270">
    <property type="term" value="F:zinc ion binding"/>
    <property type="evidence" value="ECO:0007669"/>
    <property type="project" value="TreeGrafter"/>
</dbReference>